<protein>
    <submittedName>
        <fullName evidence="2">Uncharacterized protein</fullName>
    </submittedName>
</protein>
<keyword evidence="1" id="KW-0812">Transmembrane</keyword>
<evidence type="ECO:0000256" key="1">
    <source>
        <dbReference type="SAM" id="Phobius"/>
    </source>
</evidence>
<feature type="transmembrane region" description="Helical" evidence="1">
    <location>
        <begin position="76"/>
        <end position="95"/>
    </location>
</feature>
<keyword evidence="1" id="KW-0472">Membrane</keyword>
<evidence type="ECO:0000313" key="2">
    <source>
        <dbReference type="EMBL" id="HFC98388.1"/>
    </source>
</evidence>
<accession>A0A7C3CZ49</accession>
<dbReference type="EMBL" id="DRMH01000107">
    <property type="protein sequence ID" value="HFC98388.1"/>
    <property type="molecule type" value="Genomic_DNA"/>
</dbReference>
<sequence length="96" mass="11100">MRELFFLLAAFFHDLATGFWLACFFLLPLVKDNPGARGFLRQALVVSFLLIVLTGVPRFLELRRSSPSPLKRRFLLLKHLILIPLLIGGTLWVRFF</sequence>
<dbReference type="Proteomes" id="UP000886043">
    <property type="component" value="Unassembled WGS sequence"/>
</dbReference>
<gene>
    <name evidence="2" type="ORF">ENJ40_08045</name>
</gene>
<organism evidence="2">
    <name type="scientific">Thermosulfurimonas dismutans</name>
    <dbReference type="NCBI Taxonomy" id="999894"/>
    <lineage>
        <taxon>Bacteria</taxon>
        <taxon>Pseudomonadati</taxon>
        <taxon>Thermodesulfobacteriota</taxon>
        <taxon>Thermodesulfobacteria</taxon>
        <taxon>Thermodesulfobacteriales</taxon>
        <taxon>Thermodesulfobacteriaceae</taxon>
        <taxon>Thermosulfurimonas</taxon>
    </lineage>
</organism>
<reference evidence="2" key="1">
    <citation type="journal article" date="2020" name="mSystems">
        <title>Genome- and Community-Level Interaction Insights into Carbon Utilization and Element Cycling Functions of Hydrothermarchaeota in Hydrothermal Sediment.</title>
        <authorList>
            <person name="Zhou Z."/>
            <person name="Liu Y."/>
            <person name="Xu W."/>
            <person name="Pan J."/>
            <person name="Luo Z.H."/>
            <person name="Li M."/>
        </authorList>
    </citation>
    <scope>NUCLEOTIDE SEQUENCE [LARGE SCALE GENOMIC DNA]</scope>
    <source>
        <strain evidence="2">HyVt-483</strain>
    </source>
</reference>
<proteinExistence type="predicted"/>
<comment type="caution">
    <text evidence="2">The sequence shown here is derived from an EMBL/GenBank/DDBJ whole genome shotgun (WGS) entry which is preliminary data.</text>
</comment>
<name>A0A7C3CZ49_9BACT</name>
<keyword evidence="1" id="KW-1133">Transmembrane helix</keyword>
<feature type="transmembrane region" description="Helical" evidence="1">
    <location>
        <begin position="5"/>
        <end position="27"/>
    </location>
</feature>
<dbReference type="AlphaFoldDB" id="A0A7C3CZ49"/>
<feature type="transmembrane region" description="Helical" evidence="1">
    <location>
        <begin position="39"/>
        <end position="56"/>
    </location>
</feature>